<keyword evidence="4" id="KW-0498">Mitosis</keyword>
<dbReference type="Gene3D" id="1.25.10.10">
    <property type="entry name" value="Leucine-rich Repeat Variant"/>
    <property type="match status" value="2"/>
</dbReference>
<comment type="similarity">
    <text evidence="1">Belongs to the APC1 family.</text>
</comment>
<feature type="domain" description="Anaphase-promoting complex subunit 1 N-terminal" evidence="7">
    <location>
        <begin position="163"/>
        <end position="380"/>
    </location>
</feature>
<evidence type="ECO:0000313" key="11">
    <source>
        <dbReference type="EMBL" id="CAH0726801.1"/>
    </source>
</evidence>
<evidence type="ECO:0000256" key="1">
    <source>
        <dbReference type="ARBA" id="ARBA00010547"/>
    </source>
</evidence>
<dbReference type="GO" id="GO:0031145">
    <property type="term" value="P:anaphase-promoting complex-dependent catabolic process"/>
    <property type="evidence" value="ECO:0007669"/>
    <property type="project" value="TreeGrafter"/>
</dbReference>
<dbReference type="PANTHER" id="PTHR12827">
    <property type="entry name" value="MEIOTIC CHECKPOINT REGULATOR TSG24 FAMILY MEMBER"/>
    <property type="match status" value="1"/>
</dbReference>
<dbReference type="PANTHER" id="PTHR12827:SF3">
    <property type="entry name" value="ANAPHASE-PROMOTING COMPLEX SUBUNIT 1"/>
    <property type="match status" value="1"/>
</dbReference>
<feature type="domain" description="Anaphase-promoting complex subunit 1 C-terminal" evidence="8">
    <location>
        <begin position="1867"/>
        <end position="2064"/>
    </location>
</feature>
<gene>
    <name evidence="11" type="ORF">BINO364_LOCUS12220</name>
</gene>
<feature type="region of interest" description="Disordered" evidence="6">
    <location>
        <begin position="450"/>
        <end position="473"/>
    </location>
</feature>
<dbReference type="GO" id="GO:0007091">
    <property type="term" value="P:metaphase/anaphase transition of mitotic cell cycle"/>
    <property type="evidence" value="ECO:0007669"/>
    <property type="project" value="TreeGrafter"/>
</dbReference>
<evidence type="ECO:0008006" key="13">
    <source>
        <dbReference type="Google" id="ProtNLM"/>
    </source>
</evidence>
<evidence type="ECO:0000256" key="3">
    <source>
        <dbReference type="ARBA" id="ARBA00022737"/>
    </source>
</evidence>
<dbReference type="InterPro" id="IPR041221">
    <property type="entry name" value="APC1_C"/>
</dbReference>
<dbReference type="InterPro" id="IPR046794">
    <property type="entry name" value="Apc1_MidN"/>
</dbReference>
<dbReference type="Pfam" id="PF20518">
    <property type="entry name" value="Apc1_MidN"/>
    <property type="match status" value="1"/>
</dbReference>
<evidence type="ECO:0000259" key="9">
    <source>
        <dbReference type="Pfam" id="PF20518"/>
    </source>
</evidence>
<evidence type="ECO:0000259" key="10">
    <source>
        <dbReference type="Pfam" id="PF21282"/>
    </source>
</evidence>
<dbReference type="OrthoDB" id="26401at2759"/>
<keyword evidence="2" id="KW-0132">Cell division</keyword>
<evidence type="ECO:0000259" key="7">
    <source>
        <dbReference type="Pfam" id="PF12859"/>
    </source>
</evidence>
<evidence type="ECO:0000259" key="8">
    <source>
        <dbReference type="Pfam" id="PF18122"/>
    </source>
</evidence>
<feature type="compositionally biased region" description="Polar residues" evidence="6">
    <location>
        <begin position="125"/>
        <end position="145"/>
    </location>
</feature>
<proteinExistence type="inferred from homology"/>
<dbReference type="EMBL" id="OV170226">
    <property type="protein sequence ID" value="CAH0726801.1"/>
    <property type="molecule type" value="Genomic_DNA"/>
</dbReference>
<keyword evidence="3" id="KW-0677">Repeat</keyword>
<dbReference type="InterPro" id="IPR011989">
    <property type="entry name" value="ARM-like"/>
</dbReference>
<feature type="domain" description="Anaphase-promoting complex subunit 1 beta-sandwich" evidence="10">
    <location>
        <begin position="1751"/>
        <end position="1831"/>
    </location>
</feature>
<accession>A0A8J9UUS2</accession>
<dbReference type="GO" id="GO:0005680">
    <property type="term" value="C:anaphase-promoting complex"/>
    <property type="evidence" value="ECO:0007669"/>
    <property type="project" value="InterPro"/>
</dbReference>
<evidence type="ECO:0000313" key="12">
    <source>
        <dbReference type="Proteomes" id="UP000838878"/>
    </source>
</evidence>
<keyword evidence="5" id="KW-0131">Cell cycle</keyword>
<dbReference type="Pfam" id="PF21282">
    <property type="entry name" value="APC1_3rd"/>
    <property type="match status" value="1"/>
</dbReference>
<sequence length="2099" mass="234256">MIAASEPLEFVPHGRTVLARHPSQIYSKGHNVSASENSLLYKLTNFAIKDESLIESKEEEQEWWCIREVYYRADDDKENFQESQKEQKYEYMDSFRPPSHLKNDFNVSIKSELLSGLKKDDLASAGTSRGSSVNSSTNMSKKFNLSSAQSRRPRSRPLNPKTDCYYEEELYVKGCTAVWSKGLISTPATKLSGPEHRETIACFTIENPIKHAAFADFHTDINNTMLIDALNSQIGDAKKNIKIEDTTEHIENKIMPSIILIDNKCMRVYAIDGREYITSIPFQVKKVWPMKYGVLLEKDATPVLHNSMLPMSFLKLNESHNSSFNKTRTFPFNMSARLRAESISGYDQEYPLPTCFSLRHPLDEVTPVLMKSSAQGLQYYNDGDLQIIFVSTEPSIILLYDWKLQTHSLWKIRKAVRDECLAMCPNVNSSVFSQSCDFVGSPMHSMRNATSWTGSPFQSKKMSTTPSRSRQNSPMANIFHQQGMSPHTSIGQASSASMMSSTINQNPPSLPLYPDICLDHIWTDSQVIRRDQVESPNDLKAFLHTDLVGHDYLCFMVKVAGVTRLQIVRLQKSHYHGQMSKTNIIVGSISSVLAKDAVVLDHLKMIALIDESGNIILQSGNNFVGKVHVGGILARLIDSPYTKRNTFQSPFPRRSSLLPSRCETNSFDDSALHLLSPVPHSSISRLEPKDNLEVAGGGVRALCDAAGARVSVRAGAALYRIALPPRACAPLVTRCCHALACALPKDICMQVIIKWYGVRNAPGTQDLTPEQEWTMFSNLLLSLIGYDVEKLSESKQNEEEHVEVVTKKQRTSSDGTQDDWEYMLNSKMHKTIGYSLANMLNLHQIQPETRHCRSLKKEEEDKPSQFNTNSLLFPYTVNVFFAFHLAYEDIKLNTLLSSDLKPLSAFLYQIAKDLCLDKYVNHYWLDFPIEYSIEYDENDTQVSESILKKLTQPIYFSAEPPNIFSYINSMLKDVDVGYYPHMPDVNNMSRDLIEIMCCAGCGAAAGVQRAARDAAAASSTPRRAAARATDAVRAACDRGITPRDIDNLPPALALCLITIFSRCKSAPPADWPPAAYNLVMREDLALQTEIAATIKSTDEYMESLALEVLEKETAYTQIPHPTVEPQHKGEDDTTTGMEHLYTKLLSLLYPKDHRMTEVFNLLQSSIPVTINLTQRPEVSDHDFIEEQEKYLYAISTRTMALPVARKNESVPRGMVTLRSLPCSPTEPLAPPRLCVSGRGPPPRRHAVTLGAGDTPPHCLLWPTFHNGVAAGLALVPMTGASIHSSWIIYNKPRGTQDMSTEHAGFLLALGLNGHLKDMPFMNMYEYLVKCHEMISIGLLLGLAATYRGTMDVQATKMMSIHLEPLLPATSIELDIQQGVLVAALLGVGLLYTRTAHAHYAQVLLNEIGKPPGPEMENCVEREGYALAAGLALGFVCLRAGAAAPHLAHVAPRLRTYMLGGDRRAFTGSQKDRYKHSSFAIREGGTVNLDVTSPGATVALGLMYLRSGSAAVAAWLRPPATAYLLDFVRPDLLMLRVIARGLVLWDEIEASEEWVESQVPSTIKPYCFVKPTEDNIDYEAMNQAYCNIIAGACFAMGLRFAGSGDADARDAALRHAALLLRVGARGGAELAGATTLELCTAVCLLAAGMIMAGRGDISVLRVCRRLRARLPAAPRAPPAPAPAPLTHGAQMAVHCTIGLLFLGGGRSTLSSSPEAVAALIAAFFPKFPTHSEDNRYHLQAFRHLYVLAVEPRLVLPRDLDTGKLCYAHVQVIDLTGAVKEMKAPCIIPELNTLREVKINDPRYWPITFHRDHNWDQLKTFLEYTWCIDIKQRAGCLSYLDDPDGFMTILAQTFTLDKANIWSVTPENIELFTNDEKVKNFVKHYLNRGSNNDICGDCLLVNKKRKGVKNEVLVPRQCVCRKYSKDEQEYIQSLSMVTYECVVKDILCALPIWTTFLKIIKTMKTEPTSYHMWQIKLLLSQVDSHNKRVSTEMTVDGLDSQNEPLISTEFTLAIKQKISLIFDKWEMKITPFLRKYLGMPSNRKISTCDDELKRILTSFLVYHDLPKGVLRNSIGDEISLVLCDNLALSPEAVSKIEDLLR</sequence>
<evidence type="ECO:0000256" key="4">
    <source>
        <dbReference type="ARBA" id="ARBA00022776"/>
    </source>
</evidence>
<dbReference type="GO" id="GO:0060090">
    <property type="term" value="F:molecular adaptor activity"/>
    <property type="evidence" value="ECO:0007669"/>
    <property type="project" value="TreeGrafter"/>
</dbReference>
<dbReference type="Pfam" id="PF12859">
    <property type="entry name" value="ANAPC1"/>
    <property type="match status" value="1"/>
</dbReference>
<evidence type="ECO:0000256" key="6">
    <source>
        <dbReference type="SAM" id="MobiDB-lite"/>
    </source>
</evidence>
<dbReference type="Proteomes" id="UP000838878">
    <property type="component" value="Chromosome 6"/>
</dbReference>
<dbReference type="Pfam" id="PF18122">
    <property type="entry name" value="APC1_C"/>
    <property type="match status" value="1"/>
</dbReference>
<dbReference type="GO" id="GO:0051301">
    <property type="term" value="P:cell division"/>
    <property type="evidence" value="ECO:0007669"/>
    <property type="project" value="UniProtKB-KW"/>
</dbReference>
<dbReference type="GO" id="GO:0070979">
    <property type="term" value="P:protein K11-linked ubiquitination"/>
    <property type="evidence" value="ECO:0007669"/>
    <property type="project" value="TreeGrafter"/>
</dbReference>
<protein>
    <recommendedName>
        <fullName evidence="13">Anaphase-promoting complex subunit 1</fullName>
    </recommendedName>
</protein>
<feature type="domain" description="Anaphase-promoting complex subunit 1 middle" evidence="9">
    <location>
        <begin position="784"/>
        <end position="993"/>
    </location>
</feature>
<reference evidence="11" key="1">
    <citation type="submission" date="2021-12" db="EMBL/GenBank/DDBJ databases">
        <authorList>
            <person name="Martin H S."/>
        </authorList>
    </citation>
    <scope>NUCLEOTIDE SEQUENCE</scope>
</reference>
<dbReference type="InterPro" id="IPR048971">
    <property type="entry name" value="Apc1_3rd"/>
</dbReference>
<evidence type="ECO:0000256" key="2">
    <source>
        <dbReference type="ARBA" id="ARBA00022618"/>
    </source>
</evidence>
<dbReference type="InterPro" id="IPR024990">
    <property type="entry name" value="Apc1"/>
</dbReference>
<organism evidence="11 12">
    <name type="scientific">Brenthis ino</name>
    <name type="common">lesser marbled fritillary</name>
    <dbReference type="NCBI Taxonomy" id="405034"/>
    <lineage>
        <taxon>Eukaryota</taxon>
        <taxon>Metazoa</taxon>
        <taxon>Ecdysozoa</taxon>
        <taxon>Arthropoda</taxon>
        <taxon>Hexapoda</taxon>
        <taxon>Insecta</taxon>
        <taxon>Pterygota</taxon>
        <taxon>Neoptera</taxon>
        <taxon>Endopterygota</taxon>
        <taxon>Lepidoptera</taxon>
        <taxon>Glossata</taxon>
        <taxon>Ditrysia</taxon>
        <taxon>Papilionoidea</taxon>
        <taxon>Nymphalidae</taxon>
        <taxon>Heliconiinae</taxon>
        <taxon>Argynnini</taxon>
        <taxon>Brenthis</taxon>
    </lineage>
</organism>
<keyword evidence="12" id="KW-1185">Reference proteome</keyword>
<feature type="region of interest" description="Disordered" evidence="6">
    <location>
        <begin position="122"/>
        <end position="160"/>
    </location>
</feature>
<evidence type="ECO:0000256" key="5">
    <source>
        <dbReference type="ARBA" id="ARBA00023306"/>
    </source>
</evidence>
<dbReference type="InterPro" id="IPR049255">
    <property type="entry name" value="Apc1_N"/>
</dbReference>
<feature type="non-terminal residue" evidence="11">
    <location>
        <position position="2099"/>
    </location>
</feature>
<name>A0A8J9UUS2_9NEOP</name>